<comment type="caution">
    <text evidence="2">The sequence shown here is derived from an EMBL/GenBank/DDBJ whole genome shotgun (WGS) entry which is preliminary data.</text>
</comment>
<gene>
    <name evidence="2" type="ORF">GMARGA_LOCUS46483</name>
</gene>
<sequence length="39" mass="4360">NTGSDIWIDITDSEPEIDNNKSKKVEFSSKPLSPVPKDK</sequence>
<reference evidence="2 3" key="1">
    <citation type="submission" date="2021-06" db="EMBL/GenBank/DDBJ databases">
        <authorList>
            <person name="Kallberg Y."/>
            <person name="Tangrot J."/>
            <person name="Rosling A."/>
        </authorList>
    </citation>
    <scope>NUCLEOTIDE SEQUENCE [LARGE SCALE GENOMIC DNA]</scope>
    <source>
        <strain evidence="2 3">120-4 pot B 10/14</strain>
    </source>
</reference>
<name>A0ABN7XQY2_GIGMA</name>
<keyword evidence="3" id="KW-1185">Reference proteome</keyword>
<dbReference type="EMBL" id="CAJVQB010173492">
    <property type="protein sequence ID" value="CAG8857664.1"/>
    <property type="molecule type" value="Genomic_DNA"/>
</dbReference>
<dbReference type="Proteomes" id="UP000789901">
    <property type="component" value="Unassembled WGS sequence"/>
</dbReference>
<feature type="non-terminal residue" evidence="2">
    <location>
        <position position="1"/>
    </location>
</feature>
<proteinExistence type="predicted"/>
<feature type="compositionally biased region" description="Basic and acidic residues" evidence="1">
    <location>
        <begin position="18"/>
        <end position="27"/>
    </location>
</feature>
<evidence type="ECO:0000313" key="2">
    <source>
        <dbReference type="EMBL" id="CAG8857664.1"/>
    </source>
</evidence>
<organism evidence="2 3">
    <name type="scientific">Gigaspora margarita</name>
    <dbReference type="NCBI Taxonomy" id="4874"/>
    <lineage>
        <taxon>Eukaryota</taxon>
        <taxon>Fungi</taxon>
        <taxon>Fungi incertae sedis</taxon>
        <taxon>Mucoromycota</taxon>
        <taxon>Glomeromycotina</taxon>
        <taxon>Glomeromycetes</taxon>
        <taxon>Diversisporales</taxon>
        <taxon>Gigasporaceae</taxon>
        <taxon>Gigaspora</taxon>
    </lineage>
</organism>
<feature type="region of interest" description="Disordered" evidence="1">
    <location>
        <begin position="1"/>
        <end position="39"/>
    </location>
</feature>
<accession>A0ABN7XQY2</accession>
<protein>
    <submittedName>
        <fullName evidence="2">43430_t:CDS:1</fullName>
    </submittedName>
</protein>
<evidence type="ECO:0000256" key="1">
    <source>
        <dbReference type="SAM" id="MobiDB-lite"/>
    </source>
</evidence>
<evidence type="ECO:0000313" key="3">
    <source>
        <dbReference type="Proteomes" id="UP000789901"/>
    </source>
</evidence>